<organism evidence="1 2">
    <name type="scientific">Kalanchoe fedtschenkoi</name>
    <name type="common">Lavender scallops</name>
    <name type="synonym">South American air plant</name>
    <dbReference type="NCBI Taxonomy" id="63787"/>
    <lineage>
        <taxon>Eukaryota</taxon>
        <taxon>Viridiplantae</taxon>
        <taxon>Streptophyta</taxon>
        <taxon>Embryophyta</taxon>
        <taxon>Tracheophyta</taxon>
        <taxon>Spermatophyta</taxon>
        <taxon>Magnoliopsida</taxon>
        <taxon>eudicotyledons</taxon>
        <taxon>Gunneridae</taxon>
        <taxon>Pentapetalae</taxon>
        <taxon>Saxifragales</taxon>
        <taxon>Crassulaceae</taxon>
        <taxon>Kalanchoe</taxon>
    </lineage>
</organism>
<sequence length="85" mass="9853">MFENLWFTPSLSPPYLTFVVKNVTKGQKCDDFERTLWFPMLDISTLYGLVSAFLDPEGSMEGICFKANFSFLDKIIIEKKNILFN</sequence>
<dbReference type="Proteomes" id="UP000594263">
    <property type="component" value="Unplaced"/>
</dbReference>
<keyword evidence="2" id="KW-1185">Reference proteome</keyword>
<evidence type="ECO:0000313" key="1">
    <source>
        <dbReference type="EnsemblPlants" id="Kaladp0018s0285.1.v1.1.CDS.1"/>
    </source>
</evidence>
<reference evidence="1" key="1">
    <citation type="submission" date="2021-01" db="UniProtKB">
        <authorList>
            <consortium name="EnsemblPlants"/>
        </authorList>
    </citation>
    <scope>IDENTIFICATION</scope>
</reference>
<dbReference type="Gramene" id="Kaladp0018s0285.1.v1.1">
    <property type="protein sequence ID" value="Kaladp0018s0285.1.v1.1.CDS.1"/>
    <property type="gene ID" value="Kaladp0018s0285.v1.1"/>
</dbReference>
<evidence type="ECO:0000313" key="2">
    <source>
        <dbReference type="Proteomes" id="UP000594263"/>
    </source>
</evidence>
<protein>
    <submittedName>
        <fullName evidence="1">Uncharacterized protein</fullName>
    </submittedName>
</protein>
<accession>A0A7N0T2B6</accession>
<dbReference type="EnsemblPlants" id="Kaladp0018s0285.1.v1.1">
    <property type="protein sequence ID" value="Kaladp0018s0285.1.v1.1.CDS.1"/>
    <property type="gene ID" value="Kaladp0018s0285.v1.1"/>
</dbReference>
<name>A0A7N0T2B6_KALFE</name>
<dbReference type="AlphaFoldDB" id="A0A7N0T2B6"/>
<proteinExistence type="predicted"/>